<evidence type="ECO:0000256" key="2">
    <source>
        <dbReference type="ARBA" id="ARBA00022614"/>
    </source>
</evidence>
<feature type="domain" description="Disease resistance protein winged helix" evidence="9">
    <location>
        <begin position="437"/>
        <end position="508"/>
    </location>
</feature>
<evidence type="ECO:0000259" key="8">
    <source>
        <dbReference type="Pfam" id="PF18052"/>
    </source>
</evidence>
<proteinExistence type="inferred from homology"/>
<keyword evidence="2" id="KW-0433">Leucine-rich repeat</keyword>
<reference evidence="12" key="1">
    <citation type="journal article" date="2014" name="Science">
        <title>The coffee genome provides insight into the convergent evolution of caffeine biosynthesis.</title>
        <authorList>
            <person name="Denoeud F."/>
            <person name="Carretero-Paulet L."/>
            <person name="Dereeper A."/>
            <person name="Droc G."/>
            <person name="Guyot R."/>
            <person name="Pietrella M."/>
            <person name="Zheng C."/>
            <person name="Alberti A."/>
            <person name="Anthony F."/>
            <person name="Aprea G."/>
            <person name="Aury J.M."/>
            <person name="Bento P."/>
            <person name="Bernard M."/>
            <person name="Bocs S."/>
            <person name="Campa C."/>
            <person name="Cenci A."/>
            <person name="Combes M.C."/>
            <person name="Crouzillat D."/>
            <person name="Da Silva C."/>
            <person name="Daddiego L."/>
            <person name="De Bellis F."/>
            <person name="Dussert S."/>
            <person name="Garsmeur O."/>
            <person name="Gayraud T."/>
            <person name="Guignon V."/>
            <person name="Jahn K."/>
            <person name="Jamilloux V."/>
            <person name="Joet T."/>
            <person name="Labadie K."/>
            <person name="Lan T."/>
            <person name="Leclercq J."/>
            <person name="Lepelley M."/>
            <person name="Leroy T."/>
            <person name="Li L.T."/>
            <person name="Librado P."/>
            <person name="Lopez L."/>
            <person name="Munoz A."/>
            <person name="Noel B."/>
            <person name="Pallavicini A."/>
            <person name="Perrotta G."/>
            <person name="Poncet V."/>
            <person name="Pot D."/>
            <person name="Priyono X."/>
            <person name="Rigoreau M."/>
            <person name="Rouard M."/>
            <person name="Rozas J."/>
            <person name="Tranchant-Dubreuil C."/>
            <person name="VanBuren R."/>
            <person name="Zhang Q."/>
            <person name="Andrade A.C."/>
            <person name="Argout X."/>
            <person name="Bertrand B."/>
            <person name="de Kochko A."/>
            <person name="Graziosi G."/>
            <person name="Henry R.J."/>
            <person name="Jayarama X."/>
            <person name="Ming R."/>
            <person name="Nagai C."/>
            <person name="Rounsley S."/>
            <person name="Sankoff D."/>
            <person name="Giuliano G."/>
            <person name="Albert V.A."/>
            <person name="Wincker P."/>
            <person name="Lashermes P."/>
        </authorList>
    </citation>
    <scope>NUCLEOTIDE SEQUENCE [LARGE SCALE GENOMIC DNA]</scope>
    <source>
        <strain evidence="12">cv. DH200-94</strain>
    </source>
</reference>
<dbReference type="Pfam" id="PF18052">
    <property type="entry name" value="Rx_N"/>
    <property type="match status" value="1"/>
</dbReference>
<name>A0A068VMJ3_COFCA</name>
<dbReference type="STRING" id="49390.A0A068VMJ3"/>
<feature type="domain" description="Disease resistance R13L4/SHOC-2-like LRR" evidence="10">
    <location>
        <begin position="542"/>
        <end position="703"/>
    </location>
</feature>
<dbReference type="InterPro" id="IPR044974">
    <property type="entry name" value="Disease_R_plants"/>
</dbReference>
<dbReference type="SUPFAM" id="SSF52540">
    <property type="entry name" value="P-loop containing nucleoside triphosphate hydrolases"/>
    <property type="match status" value="1"/>
</dbReference>
<dbReference type="InterPro" id="IPR038005">
    <property type="entry name" value="RX-like_CC"/>
</dbReference>
<dbReference type="InterPro" id="IPR027417">
    <property type="entry name" value="P-loop_NTPase"/>
</dbReference>
<dbReference type="InParanoid" id="A0A068VMJ3"/>
<dbReference type="OrthoDB" id="690341at2759"/>
<evidence type="ECO:0000256" key="5">
    <source>
        <dbReference type="ARBA" id="ARBA00022821"/>
    </source>
</evidence>
<dbReference type="Gene3D" id="1.10.8.430">
    <property type="entry name" value="Helical domain of apoptotic protease-activating factors"/>
    <property type="match status" value="1"/>
</dbReference>
<evidence type="ECO:0000313" key="11">
    <source>
        <dbReference type="EMBL" id="CDP21814.1"/>
    </source>
</evidence>
<accession>A0A068VMJ3</accession>
<evidence type="ECO:0000313" key="12">
    <source>
        <dbReference type="Proteomes" id="UP000295252"/>
    </source>
</evidence>
<keyword evidence="4" id="KW-0547">Nucleotide-binding</keyword>
<evidence type="ECO:0000256" key="3">
    <source>
        <dbReference type="ARBA" id="ARBA00022737"/>
    </source>
</evidence>
<organism evidence="11 12">
    <name type="scientific">Coffea canephora</name>
    <name type="common">Robusta coffee</name>
    <dbReference type="NCBI Taxonomy" id="49390"/>
    <lineage>
        <taxon>Eukaryota</taxon>
        <taxon>Viridiplantae</taxon>
        <taxon>Streptophyta</taxon>
        <taxon>Embryophyta</taxon>
        <taxon>Tracheophyta</taxon>
        <taxon>Spermatophyta</taxon>
        <taxon>Magnoliopsida</taxon>
        <taxon>eudicotyledons</taxon>
        <taxon>Gunneridae</taxon>
        <taxon>Pentapetalae</taxon>
        <taxon>asterids</taxon>
        <taxon>lamiids</taxon>
        <taxon>Gentianales</taxon>
        <taxon>Rubiaceae</taxon>
        <taxon>Ixoroideae</taxon>
        <taxon>Gardenieae complex</taxon>
        <taxon>Bertiereae - Coffeeae clade</taxon>
        <taxon>Coffeeae</taxon>
        <taxon>Coffea</taxon>
    </lineage>
</organism>
<dbReference type="InterPro" id="IPR058922">
    <property type="entry name" value="WHD_DRP"/>
</dbReference>
<dbReference type="InterPro" id="IPR055414">
    <property type="entry name" value="LRR_R13L4/SHOC2-like"/>
</dbReference>
<dbReference type="PhylomeDB" id="A0A068VMJ3"/>
<dbReference type="InterPro" id="IPR032675">
    <property type="entry name" value="LRR_dom_sf"/>
</dbReference>
<dbReference type="GO" id="GO:0043531">
    <property type="term" value="F:ADP binding"/>
    <property type="evidence" value="ECO:0007669"/>
    <property type="project" value="InterPro"/>
</dbReference>
<dbReference type="AlphaFoldDB" id="A0A068VMJ3"/>
<evidence type="ECO:0000259" key="7">
    <source>
        <dbReference type="Pfam" id="PF00931"/>
    </source>
</evidence>
<sequence>MAATVVSFVSNHLATLLREEGSLLGGLRQEVQLIKDELGHMKAFLKVAEAKEDDDPRLQEWINQVREAAYDIEDVLDEFVLRFAGYRHHGFRGSLQRILKAIKSLRARHQVASEIQSIKSRIKNISEGRQRYQVEFGIDDRVAGSSTMTNSWRYSRDDALLVEEAKLVGIDQPKQHLISKLLEGHDHQLKVVSVVGMAGLGKTTLVKKVHEDPDVRKNFPVRAWVTVSQTCDFPKLLRDLIWQLHKELKKSVPQLIESISTIELKKFVKDFLRRVGRYAIVFDDVWDVEFWNEIKFALPEGNYGNRVMLTTRKADVASASCTESQDYVYKKEPLSIEDSWTLFCNKIFKGNRCPAHLMDVAKAVLDKCDGLPLAIVAIGGLLASKDASRIDEWEMIQHSLGGELEGIGKLERVKRILSLSYNDLPSHLKPCLLYLSIYPEDHLIACQRLIQLWIAERFVEWREGMSIEDVAWGYLSELISRSLIQVTEVFYEGSPNTCRIHDLMREVILIKSREQNMVTVTTGQPMTWPSEKIRRLAIHSILRSSKLLKVLELGGQEIEETPNEVFDLLHLTFLSLYGTKVARVPRAIGKLQHLEHLNLGNTGVRELPVEILKLQKLRHLTVFQRVDPSDSDYGFHGFKGPSKLGGLLALQTLNTVDASSGSVIVKEIGKLTQLRELYITQLRREDGKELCSSLVNLISLRLLSMPQWVAHLHSLVRLDLKWSGLRAEEDPLESFQHLPNLGEITFCGSYQGERLSFKAGGFLKLKQLWLRRMEGLRWMTVEEGACPNLRKLVLDRLPSLEDLPSAIRHLSHLQELGLYEMSSRMMEKVESQHEESEDYRRIAHIPEIVIVALAASRG</sequence>
<evidence type="ECO:0000256" key="1">
    <source>
        <dbReference type="ARBA" id="ARBA00008894"/>
    </source>
</evidence>
<dbReference type="FunFam" id="1.10.10.10:FF:000322">
    <property type="entry name" value="Probable disease resistance protein At1g63360"/>
    <property type="match status" value="1"/>
</dbReference>
<protein>
    <submittedName>
        <fullName evidence="11">DH200=94 genomic scaffold, scaffold_6869</fullName>
    </submittedName>
</protein>
<feature type="domain" description="Disease resistance N-terminal" evidence="8">
    <location>
        <begin position="5"/>
        <end position="87"/>
    </location>
</feature>
<dbReference type="Proteomes" id="UP000295252">
    <property type="component" value="Unassembled WGS sequence"/>
</dbReference>
<keyword evidence="12" id="KW-1185">Reference proteome</keyword>
<dbReference type="Pfam" id="PF00931">
    <property type="entry name" value="NB-ARC"/>
    <property type="match status" value="1"/>
</dbReference>
<comment type="similarity">
    <text evidence="1">Belongs to the disease resistance NB-LRR family.</text>
</comment>
<dbReference type="PANTHER" id="PTHR23155">
    <property type="entry name" value="DISEASE RESISTANCE PROTEIN RP"/>
    <property type="match status" value="1"/>
</dbReference>
<keyword evidence="6" id="KW-0067">ATP-binding</keyword>
<evidence type="ECO:0000259" key="9">
    <source>
        <dbReference type="Pfam" id="PF23559"/>
    </source>
</evidence>
<dbReference type="InterPro" id="IPR041118">
    <property type="entry name" value="Rx_N"/>
</dbReference>
<dbReference type="CDD" id="cd14798">
    <property type="entry name" value="RX-CC_like"/>
    <property type="match status" value="1"/>
</dbReference>
<dbReference type="Pfam" id="PF23559">
    <property type="entry name" value="WHD_DRP"/>
    <property type="match status" value="1"/>
</dbReference>
<dbReference type="Gene3D" id="1.10.10.10">
    <property type="entry name" value="Winged helix-like DNA-binding domain superfamily/Winged helix DNA-binding domain"/>
    <property type="match status" value="1"/>
</dbReference>
<dbReference type="Pfam" id="PF23598">
    <property type="entry name" value="LRR_14"/>
    <property type="match status" value="1"/>
</dbReference>
<dbReference type="GO" id="GO:0051607">
    <property type="term" value="P:defense response to virus"/>
    <property type="evidence" value="ECO:0007669"/>
    <property type="project" value="UniProtKB-ARBA"/>
</dbReference>
<dbReference type="PANTHER" id="PTHR23155:SF1205">
    <property type="entry name" value="DISEASE RESISTANCE PROTEIN RPM1"/>
    <property type="match status" value="1"/>
</dbReference>
<feature type="non-terminal residue" evidence="11">
    <location>
        <position position="858"/>
    </location>
</feature>
<keyword evidence="5" id="KW-0611">Plant defense</keyword>
<dbReference type="Gene3D" id="3.40.50.300">
    <property type="entry name" value="P-loop containing nucleotide triphosphate hydrolases"/>
    <property type="match status" value="1"/>
</dbReference>
<dbReference type="SUPFAM" id="SSF52058">
    <property type="entry name" value="L domain-like"/>
    <property type="match status" value="1"/>
</dbReference>
<feature type="domain" description="NB-ARC" evidence="7">
    <location>
        <begin position="171"/>
        <end position="351"/>
    </location>
</feature>
<dbReference type="EMBL" id="HG745953">
    <property type="protein sequence ID" value="CDP21814.1"/>
    <property type="molecule type" value="Genomic_DNA"/>
</dbReference>
<dbReference type="PRINTS" id="PR00364">
    <property type="entry name" value="DISEASERSIST"/>
</dbReference>
<dbReference type="FunFam" id="3.40.50.300:FF:001091">
    <property type="entry name" value="Probable disease resistance protein At1g61300"/>
    <property type="match status" value="1"/>
</dbReference>
<dbReference type="InterPro" id="IPR042197">
    <property type="entry name" value="Apaf_helical"/>
</dbReference>
<keyword evidence="3" id="KW-0677">Repeat</keyword>
<dbReference type="InterPro" id="IPR002182">
    <property type="entry name" value="NB-ARC"/>
</dbReference>
<evidence type="ECO:0000256" key="4">
    <source>
        <dbReference type="ARBA" id="ARBA00022741"/>
    </source>
</evidence>
<dbReference type="InterPro" id="IPR036388">
    <property type="entry name" value="WH-like_DNA-bd_sf"/>
</dbReference>
<dbReference type="Gramene" id="CDP21814">
    <property type="protein sequence ID" value="CDP21814"/>
    <property type="gene ID" value="GSCOC_T00013472001"/>
</dbReference>
<dbReference type="OMA" id="RIPNEIC"/>
<evidence type="ECO:0000256" key="6">
    <source>
        <dbReference type="ARBA" id="ARBA00022840"/>
    </source>
</evidence>
<dbReference type="GO" id="GO:0005524">
    <property type="term" value="F:ATP binding"/>
    <property type="evidence" value="ECO:0007669"/>
    <property type="project" value="UniProtKB-KW"/>
</dbReference>
<dbReference type="GO" id="GO:0098542">
    <property type="term" value="P:defense response to other organism"/>
    <property type="evidence" value="ECO:0007669"/>
    <property type="project" value="TreeGrafter"/>
</dbReference>
<dbReference type="Gene3D" id="1.20.5.4130">
    <property type="match status" value="1"/>
</dbReference>
<gene>
    <name evidence="11" type="ORF">GSCOC_T00013472001</name>
</gene>
<evidence type="ECO:0000259" key="10">
    <source>
        <dbReference type="Pfam" id="PF23598"/>
    </source>
</evidence>
<dbReference type="Gene3D" id="3.80.10.10">
    <property type="entry name" value="Ribonuclease Inhibitor"/>
    <property type="match status" value="2"/>
</dbReference>